<dbReference type="Proteomes" id="UP000241507">
    <property type="component" value="Chromosome"/>
</dbReference>
<dbReference type="EMBL" id="CP028136">
    <property type="protein sequence ID" value="AVR45557.1"/>
    <property type="molecule type" value="Genomic_DNA"/>
</dbReference>
<accession>A0A2R3Z5K0</accession>
<keyword evidence="2" id="KW-1185">Reference proteome</keyword>
<name>A0A2R3Z5K0_9FLAO</name>
<dbReference type="AlphaFoldDB" id="A0A2R3Z5K0"/>
<gene>
    <name evidence="1" type="ORF">C7S20_09910</name>
</gene>
<evidence type="ECO:0000313" key="1">
    <source>
        <dbReference type="EMBL" id="AVR45557.1"/>
    </source>
</evidence>
<dbReference type="KEGG" id="grs:C7S20_09910"/>
<reference evidence="2" key="1">
    <citation type="submission" date="2018-03" db="EMBL/GenBank/DDBJ databases">
        <title>Gramella fulva sp. nov., isolated from a dry surface of tidal flat.</title>
        <authorList>
            <person name="Hwang S.H."/>
            <person name="Hwang W.M."/>
            <person name="Kang K."/>
            <person name="Ahn T.-Y."/>
        </authorList>
    </citation>
    <scope>NUCLEOTIDE SEQUENCE [LARGE SCALE GENOMIC DNA]</scope>
    <source>
        <strain evidence="2">SH35</strain>
    </source>
</reference>
<proteinExistence type="predicted"/>
<protein>
    <submittedName>
        <fullName evidence="1">Uncharacterized protein</fullName>
    </submittedName>
</protein>
<organism evidence="1 2">
    <name type="scientific">Christiangramia fulva</name>
    <dbReference type="NCBI Taxonomy" id="2126553"/>
    <lineage>
        <taxon>Bacteria</taxon>
        <taxon>Pseudomonadati</taxon>
        <taxon>Bacteroidota</taxon>
        <taxon>Flavobacteriia</taxon>
        <taxon>Flavobacteriales</taxon>
        <taxon>Flavobacteriaceae</taxon>
        <taxon>Christiangramia</taxon>
    </lineage>
</organism>
<evidence type="ECO:0000313" key="2">
    <source>
        <dbReference type="Proteomes" id="UP000241507"/>
    </source>
</evidence>
<sequence>MLIKTKSPANIQKFGRDFLNLLNFNILTLKTLVFRGIKNICIFSNGENPALFQLKYVNFFLAFLF</sequence>